<evidence type="ECO:0000313" key="2">
    <source>
        <dbReference type="Proteomes" id="UP000321577"/>
    </source>
</evidence>
<sequence length="464" mass="51569">MPPHLVRFHPEIEPLVRLLEDTPRERVLEEVAARVRKGLSYREVLAALMLAGVRSVQPRPVGFKFHAVLVVNSAHLASLASPDRERWLPIFWAIDQFKSSQAANVKEGNWLMGPVDESTVPQSHRAEQAFIAAMDNWDEAAADAAIVGLVRTTGANKLFEIFARYGARDFRDIGHKAIYVANSFRTLEVIGWHHAEPVLRSLAYALLDRSGAKENPAKADLPADRPFRQNLEAVKRIREGWLDGKANEGATKDCLQALRTGSASDLSDLTVKMLNDGVAPQSVFDAMFDGAGEMLMQAPGIVSLHAMTFTNAIHYAWHHVQSDETRRLLLLQNAAFLPLYRGERPDKGIHIDTLEPMATQAKGDEAVAEIFAEIGKDRLVAAKKMLGYLKEHSNAGPIADAARRLVFLKGNNSHDYKFSSAVLEDHEHLSQPWRDRLLAASVFYFRGSGEKDNDLVQRIHSALG</sequence>
<proteinExistence type="predicted"/>
<keyword evidence="2" id="KW-1185">Reference proteome</keyword>
<comment type="caution">
    <text evidence="1">The sequence shown here is derived from an EMBL/GenBank/DDBJ whole genome shotgun (WGS) entry which is preliminary data.</text>
</comment>
<protein>
    <submittedName>
        <fullName evidence="1">Uncharacterized protein</fullName>
    </submittedName>
</protein>
<name>A0A512MCR5_9BACT</name>
<accession>A0A512MCR5</accession>
<organism evidence="1 2">
    <name type="scientific">Brevifollis gellanilyticus</name>
    <dbReference type="NCBI Taxonomy" id="748831"/>
    <lineage>
        <taxon>Bacteria</taxon>
        <taxon>Pseudomonadati</taxon>
        <taxon>Verrucomicrobiota</taxon>
        <taxon>Verrucomicrobiia</taxon>
        <taxon>Verrucomicrobiales</taxon>
        <taxon>Verrucomicrobiaceae</taxon>
    </lineage>
</organism>
<dbReference type="AlphaFoldDB" id="A0A512MCR5"/>
<dbReference type="EMBL" id="BKAG01000031">
    <property type="protein sequence ID" value="GEP44530.1"/>
    <property type="molecule type" value="Genomic_DNA"/>
</dbReference>
<dbReference type="Proteomes" id="UP000321577">
    <property type="component" value="Unassembled WGS sequence"/>
</dbReference>
<gene>
    <name evidence="1" type="ORF">BGE01nite_38210</name>
</gene>
<reference evidence="1 2" key="1">
    <citation type="submission" date="2019-07" db="EMBL/GenBank/DDBJ databases">
        <title>Whole genome shotgun sequence of Brevifollis gellanilyticus NBRC 108608.</title>
        <authorList>
            <person name="Hosoyama A."/>
            <person name="Uohara A."/>
            <person name="Ohji S."/>
            <person name="Ichikawa N."/>
        </authorList>
    </citation>
    <scope>NUCLEOTIDE SEQUENCE [LARGE SCALE GENOMIC DNA]</scope>
    <source>
        <strain evidence="1 2">NBRC 108608</strain>
    </source>
</reference>
<evidence type="ECO:0000313" key="1">
    <source>
        <dbReference type="EMBL" id="GEP44530.1"/>
    </source>
</evidence>